<accession>A0A9W5RET1</accession>
<dbReference type="GO" id="GO:0005829">
    <property type="term" value="C:cytosol"/>
    <property type="evidence" value="ECO:0007669"/>
    <property type="project" value="TreeGrafter"/>
</dbReference>
<sequence length="281" mass="29873">MSRIELKSDKQILWMREAGLVVAAIHKALRQAAVPGVTLLELDEVSASVIESHGAKSNFLGYGGFPATVCISVNDTVVHGIPDMTRLERGDLVSFDCGAYVEREGQQWHGDAAFTMIVGGDEAGANEALRLNSVTEESMWAALVAVAKGKRIYDIGDAVEAVVAKRRDGHWEAGIIEEYTGHGIGTAMHQAPEVLNYRPRGLSPRIKPGMVLAVEPMLTDGGIETVVLADDWTVKTADGSLAAHWEHTIARTSKGVWVLTAPDGGAAGLAPYGVKPTPLGA</sequence>
<dbReference type="PANTHER" id="PTHR43330:SF27">
    <property type="entry name" value="METHIONINE AMINOPEPTIDASE"/>
    <property type="match status" value="1"/>
</dbReference>
<dbReference type="SUPFAM" id="SSF55920">
    <property type="entry name" value="Creatinase/aminopeptidase"/>
    <property type="match status" value="1"/>
</dbReference>
<evidence type="ECO:0000256" key="4">
    <source>
        <dbReference type="ARBA" id="ARBA00022723"/>
    </source>
</evidence>
<feature type="binding site" evidence="6">
    <location>
        <position position="246"/>
    </location>
    <ligand>
        <name>a divalent metal cation</name>
        <dbReference type="ChEBI" id="CHEBI:60240"/>
        <label>1</label>
    </ligand>
</feature>
<evidence type="ECO:0000256" key="5">
    <source>
        <dbReference type="ARBA" id="ARBA00022801"/>
    </source>
</evidence>
<feature type="binding site" evidence="6">
    <location>
        <position position="189"/>
    </location>
    <ligand>
        <name>substrate</name>
    </ligand>
</feature>
<dbReference type="GO" id="GO:0006508">
    <property type="term" value="P:proteolysis"/>
    <property type="evidence" value="ECO:0007669"/>
    <property type="project" value="UniProtKB-KW"/>
</dbReference>
<dbReference type="PROSITE" id="PS00680">
    <property type="entry name" value="MAP_1"/>
    <property type="match status" value="1"/>
</dbReference>
<dbReference type="OrthoDB" id="9802055at2"/>
<dbReference type="NCBIfam" id="TIGR00500">
    <property type="entry name" value="met_pdase_I"/>
    <property type="match status" value="1"/>
</dbReference>
<protein>
    <recommendedName>
        <fullName evidence="6 7">Methionine aminopeptidase</fullName>
        <shortName evidence="6">MAP</shortName>
        <shortName evidence="6">MetAP</shortName>
        <ecNumber evidence="6 7">3.4.11.18</ecNumber>
    </recommendedName>
    <alternativeName>
        <fullName evidence="6">Peptidase M</fullName>
    </alternativeName>
</protein>
<dbReference type="PANTHER" id="PTHR43330">
    <property type="entry name" value="METHIONINE AMINOPEPTIDASE"/>
    <property type="match status" value="1"/>
</dbReference>
<dbReference type="GO" id="GO:0070006">
    <property type="term" value="F:metalloaminopeptidase activity"/>
    <property type="evidence" value="ECO:0007669"/>
    <property type="project" value="UniProtKB-UniRule"/>
</dbReference>
<dbReference type="RefSeq" id="WP_016444117.1">
    <property type="nucleotide sequence ID" value="NZ_KE150266.1"/>
</dbReference>
<evidence type="ECO:0000256" key="7">
    <source>
        <dbReference type="RuleBase" id="RU003653"/>
    </source>
</evidence>
<dbReference type="Pfam" id="PF00557">
    <property type="entry name" value="Peptidase_M24"/>
    <property type="match status" value="1"/>
</dbReference>
<comment type="similarity">
    <text evidence="6">Belongs to the peptidase M24A family. Methionine aminopeptidase type 1 subfamily.</text>
</comment>
<feature type="domain" description="Peptidase M24" evidence="8">
    <location>
        <begin position="15"/>
        <end position="249"/>
    </location>
</feature>
<comment type="subunit">
    <text evidence="6">Monomer.</text>
</comment>
<comment type="function">
    <text evidence="1 6">Removes the N-terminal methionine from nascent proteins. The N-terminal methionine is often cleaved when the second residue in the primary sequence is small and uncharged (Met-Ala-, Cys, Gly, Pro, Ser, Thr, or Val). Requires deformylation of the N(alpha)-formylated initiator methionine before it can be hydrolyzed.</text>
</comment>
<feature type="binding site" evidence="6">
    <location>
        <position position="111"/>
    </location>
    <ligand>
        <name>a divalent metal cation</name>
        <dbReference type="ChEBI" id="CHEBI:60240"/>
        <label>2</label>
        <note>catalytic</note>
    </ligand>
</feature>
<comment type="caution">
    <text evidence="9">The sequence shown here is derived from an EMBL/GenBank/DDBJ whole genome shotgun (WGS) entry which is preliminary data.</text>
</comment>
<evidence type="ECO:0000313" key="10">
    <source>
        <dbReference type="Proteomes" id="UP000014387"/>
    </source>
</evidence>
<dbReference type="Gene3D" id="3.90.230.10">
    <property type="entry name" value="Creatinase/methionine aminopeptidase superfamily"/>
    <property type="match status" value="1"/>
</dbReference>
<gene>
    <name evidence="6" type="primary">map</name>
    <name evidence="9" type="ORF">HMPREF9238_00761</name>
</gene>
<dbReference type="AlphaFoldDB" id="A0A9W5RET1"/>
<dbReference type="EC" id="3.4.11.18" evidence="6 7"/>
<comment type="catalytic activity">
    <reaction evidence="6 7">
        <text>Release of N-terminal amino acids, preferentially methionine, from peptides and arylamides.</text>
        <dbReference type="EC" id="3.4.11.18"/>
    </reaction>
</comment>
<evidence type="ECO:0000256" key="6">
    <source>
        <dbReference type="HAMAP-Rule" id="MF_01974"/>
    </source>
</evidence>
<feature type="binding site" evidence="6">
    <location>
        <position position="111"/>
    </location>
    <ligand>
        <name>a divalent metal cation</name>
        <dbReference type="ChEBI" id="CHEBI:60240"/>
        <label>1</label>
    </ligand>
</feature>
<keyword evidence="10" id="KW-1185">Reference proteome</keyword>
<dbReference type="InterPro" id="IPR036005">
    <property type="entry name" value="Creatinase/aminopeptidase-like"/>
</dbReference>
<feature type="binding site" evidence="6">
    <location>
        <position position="182"/>
    </location>
    <ligand>
        <name>a divalent metal cation</name>
        <dbReference type="ChEBI" id="CHEBI:60240"/>
        <label>2</label>
        <note>catalytic</note>
    </ligand>
</feature>
<keyword evidence="3 6" id="KW-0645">Protease</keyword>
<dbReference type="GO" id="GO:0004239">
    <property type="term" value="F:initiator methionyl aminopeptidase activity"/>
    <property type="evidence" value="ECO:0007669"/>
    <property type="project" value="UniProtKB-UniRule"/>
</dbReference>
<dbReference type="InterPro" id="IPR001714">
    <property type="entry name" value="Pept_M24_MAP"/>
</dbReference>
<organism evidence="9 10">
    <name type="scientific">Gleimia europaea ACS-120-V-Col10b</name>
    <dbReference type="NCBI Taxonomy" id="883069"/>
    <lineage>
        <taxon>Bacteria</taxon>
        <taxon>Bacillati</taxon>
        <taxon>Actinomycetota</taxon>
        <taxon>Actinomycetes</taxon>
        <taxon>Actinomycetales</taxon>
        <taxon>Actinomycetaceae</taxon>
        <taxon>Gleimia</taxon>
    </lineage>
</organism>
<dbReference type="Proteomes" id="UP000014387">
    <property type="component" value="Unassembled WGS sequence"/>
</dbReference>
<feature type="binding site" evidence="6">
    <location>
        <position position="246"/>
    </location>
    <ligand>
        <name>a divalent metal cation</name>
        <dbReference type="ChEBI" id="CHEBI:60240"/>
        <label>2</label>
        <note>catalytic</note>
    </ligand>
</feature>
<evidence type="ECO:0000313" key="9">
    <source>
        <dbReference type="EMBL" id="EPD31005.1"/>
    </source>
</evidence>
<dbReference type="InterPro" id="IPR000994">
    <property type="entry name" value="Pept_M24"/>
</dbReference>
<dbReference type="PRINTS" id="PR00599">
    <property type="entry name" value="MAPEPTIDASE"/>
</dbReference>
<keyword evidence="5 6" id="KW-0378">Hydrolase</keyword>
<name>A0A9W5RET1_9ACTO</name>
<dbReference type="HAMAP" id="MF_01974">
    <property type="entry name" value="MetAP_1"/>
    <property type="match status" value="1"/>
</dbReference>
<evidence type="ECO:0000256" key="3">
    <source>
        <dbReference type="ARBA" id="ARBA00022670"/>
    </source>
</evidence>
<reference evidence="9 10" key="1">
    <citation type="submission" date="2013-05" db="EMBL/GenBank/DDBJ databases">
        <title>The Genome Sequence of Actinomyces europaeus ACS-120-V-COL10B.</title>
        <authorList>
            <consortium name="The Broad Institute Genomics Platform"/>
            <person name="Earl A."/>
            <person name="Ward D."/>
            <person name="Feldgarden M."/>
            <person name="Gevers D."/>
            <person name="Saerens B."/>
            <person name="Vaneechoutte M."/>
            <person name="Walker B."/>
            <person name="Young S."/>
            <person name="Zeng Q."/>
            <person name="Gargeya S."/>
            <person name="Fitzgerald M."/>
            <person name="Haas B."/>
            <person name="Abouelleil A."/>
            <person name="Allen A.W."/>
            <person name="Alvarado L."/>
            <person name="Arachchi H.M."/>
            <person name="Berlin A.M."/>
            <person name="Chapman S.B."/>
            <person name="Gainer-Dewar J."/>
            <person name="Goldberg J."/>
            <person name="Griggs A."/>
            <person name="Gujja S."/>
            <person name="Hansen M."/>
            <person name="Howarth C."/>
            <person name="Imamovic A."/>
            <person name="Ireland A."/>
            <person name="Larimer J."/>
            <person name="McCowan C."/>
            <person name="Murphy C."/>
            <person name="Pearson M."/>
            <person name="Poon T.W."/>
            <person name="Priest M."/>
            <person name="Roberts A."/>
            <person name="Saif S."/>
            <person name="Shea T."/>
            <person name="Sisk P."/>
            <person name="Sykes S."/>
            <person name="Wortman J."/>
            <person name="Nusbaum C."/>
            <person name="Birren B."/>
        </authorList>
    </citation>
    <scope>NUCLEOTIDE SEQUENCE [LARGE SCALE GENOMIC DNA]</scope>
    <source>
        <strain evidence="9 10">ACS-120-V-Col10b</strain>
    </source>
</reference>
<dbReference type="EMBL" id="AGWN01000001">
    <property type="protein sequence ID" value="EPD31005.1"/>
    <property type="molecule type" value="Genomic_DNA"/>
</dbReference>
<keyword evidence="2 6" id="KW-0031">Aminopeptidase</keyword>
<feature type="binding site" evidence="6">
    <location>
        <position position="79"/>
    </location>
    <ligand>
        <name>substrate</name>
    </ligand>
</feature>
<evidence type="ECO:0000256" key="1">
    <source>
        <dbReference type="ARBA" id="ARBA00002521"/>
    </source>
</evidence>
<evidence type="ECO:0000256" key="2">
    <source>
        <dbReference type="ARBA" id="ARBA00022438"/>
    </source>
</evidence>
<dbReference type="InterPro" id="IPR002467">
    <property type="entry name" value="Pept_M24A_MAP1"/>
</dbReference>
<comment type="cofactor">
    <cofactor evidence="6">
        <name>Co(2+)</name>
        <dbReference type="ChEBI" id="CHEBI:48828"/>
    </cofactor>
    <cofactor evidence="6">
        <name>Zn(2+)</name>
        <dbReference type="ChEBI" id="CHEBI:29105"/>
    </cofactor>
    <cofactor evidence="6">
        <name>Mn(2+)</name>
        <dbReference type="ChEBI" id="CHEBI:29035"/>
    </cofactor>
    <cofactor evidence="6">
        <name>Fe(2+)</name>
        <dbReference type="ChEBI" id="CHEBI:29033"/>
    </cofactor>
    <text evidence="6">Binds 2 divalent metal cations per subunit. Has a high-affinity and a low affinity metal-binding site. The true nature of the physiological cofactor is under debate. The enzyme is active with cobalt, zinc, manganese or divalent iron ions. Most likely, methionine aminopeptidases function as mononuclear Fe(2+)-metalloproteases under physiological conditions, and the catalytically relevant metal-binding site has been assigned to the histidine-containing high-affinity site.</text>
</comment>
<dbReference type="CDD" id="cd01086">
    <property type="entry name" value="MetAP1"/>
    <property type="match status" value="1"/>
</dbReference>
<feature type="binding site" evidence="6">
    <location>
        <position position="215"/>
    </location>
    <ligand>
        <name>a divalent metal cation</name>
        <dbReference type="ChEBI" id="CHEBI:60240"/>
        <label>2</label>
        <note>catalytic</note>
    </ligand>
</feature>
<feature type="binding site" evidence="6">
    <location>
        <position position="96"/>
    </location>
    <ligand>
        <name>a divalent metal cation</name>
        <dbReference type="ChEBI" id="CHEBI:60240"/>
        <label>1</label>
    </ligand>
</feature>
<dbReference type="GO" id="GO:0046872">
    <property type="term" value="F:metal ion binding"/>
    <property type="evidence" value="ECO:0007669"/>
    <property type="project" value="UniProtKB-UniRule"/>
</dbReference>
<proteinExistence type="inferred from homology"/>
<keyword evidence="4 6" id="KW-0479">Metal-binding</keyword>
<evidence type="ECO:0000259" key="8">
    <source>
        <dbReference type="Pfam" id="PF00557"/>
    </source>
</evidence>